<sequence>MAGVPGSSSREKHPHLNSGVEESSSPGSASTMGRRKRQYVPKVKGCYECSKRRINCDRTEPNCQKCVSKGLSCSGLGQGYTFVDGFSSGRSVTRKSRERPSDSPPNNNNSPFSELSTSHFDMGDDFSGADFPEYDGQWDLSSLPQHPSQVCPTVFPDFSVPVSSPDYYDPSTQSFSNLAPTNQFDNAGLRQTTEVNYTNAPVEYYEEILSVEDNEEHDSFGCRSQYLWENVLIVTTCT</sequence>
<dbReference type="Gene3D" id="4.10.240.10">
    <property type="entry name" value="Zn(2)-C6 fungal-type DNA-binding domain"/>
    <property type="match status" value="1"/>
</dbReference>
<reference evidence="4 5" key="2">
    <citation type="submission" date="2021-10" db="EMBL/GenBank/DDBJ databases">
        <authorList>
            <person name="Piombo E."/>
        </authorList>
    </citation>
    <scope>NUCLEOTIDE SEQUENCE [LARGE SCALE GENOMIC DNA]</scope>
</reference>
<feature type="region of interest" description="Disordered" evidence="2">
    <location>
        <begin position="1"/>
        <end position="39"/>
    </location>
</feature>
<feature type="region of interest" description="Disordered" evidence="2">
    <location>
        <begin position="87"/>
        <end position="119"/>
    </location>
</feature>
<dbReference type="SMART" id="SM00066">
    <property type="entry name" value="GAL4"/>
    <property type="match status" value="1"/>
</dbReference>
<dbReference type="GO" id="GO:0005634">
    <property type="term" value="C:nucleus"/>
    <property type="evidence" value="ECO:0007669"/>
    <property type="project" value="TreeGrafter"/>
</dbReference>
<reference evidence="5" key="1">
    <citation type="submission" date="2019-06" db="EMBL/GenBank/DDBJ databases">
        <authorList>
            <person name="Broberg M."/>
        </authorList>
    </citation>
    <scope>NUCLEOTIDE SEQUENCE [LARGE SCALE GENOMIC DNA]</scope>
</reference>
<accession>A0A9N9W0R6</accession>
<name>A0A9N9W0R6_9HYPO</name>
<feature type="compositionally biased region" description="Low complexity" evidence="2">
    <location>
        <begin position="104"/>
        <end position="113"/>
    </location>
</feature>
<gene>
    <name evidence="4" type="ORF">CSOL1703_00003299</name>
</gene>
<feature type="compositionally biased region" description="Polar residues" evidence="2">
    <location>
        <begin position="20"/>
        <end position="31"/>
    </location>
</feature>
<dbReference type="PANTHER" id="PTHR37534">
    <property type="entry name" value="TRANSCRIPTIONAL ACTIVATOR PROTEIN UGA3"/>
    <property type="match status" value="1"/>
</dbReference>
<organism evidence="4 5">
    <name type="scientific">Clonostachys solani</name>
    <dbReference type="NCBI Taxonomy" id="160281"/>
    <lineage>
        <taxon>Eukaryota</taxon>
        <taxon>Fungi</taxon>
        <taxon>Dikarya</taxon>
        <taxon>Ascomycota</taxon>
        <taxon>Pezizomycotina</taxon>
        <taxon>Sordariomycetes</taxon>
        <taxon>Hypocreomycetidae</taxon>
        <taxon>Hypocreales</taxon>
        <taxon>Bionectriaceae</taxon>
        <taxon>Clonostachys</taxon>
    </lineage>
</organism>
<keyword evidence="5" id="KW-1185">Reference proteome</keyword>
<dbReference type="GO" id="GO:0045944">
    <property type="term" value="P:positive regulation of transcription by RNA polymerase II"/>
    <property type="evidence" value="ECO:0007669"/>
    <property type="project" value="TreeGrafter"/>
</dbReference>
<dbReference type="Pfam" id="PF00172">
    <property type="entry name" value="Zn_clus"/>
    <property type="match status" value="1"/>
</dbReference>
<dbReference type="OrthoDB" id="5386330at2759"/>
<dbReference type="AlphaFoldDB" id="A0A9N9W0R6"/>
<keyword evidence="1" id="KW-0539">Nucleus</keyword>
<dbReference type="GO" id="GO:0008270">
    <property type="term" value="F:zinc ion binding"/>
    <property type="evidence" value="ECO:0007669"/>
    <property type="project" value="InterPro"/>
</dbReference>
<evidence type="ECO:0000313" key="5">
    <source>
        <dbReference type="Proteomes" id="UP000775872"/>
    </source>
</evidence>
<dbReference type="PROSITE" id="PS00463">
    <property type="entry name" value="ZN2_CY6_FUNGAL_1"/>
    <property type="match status" value="1"/>
</dbReference>
<dbReference type="EMBL" id="CABFOC020000002">
    <property type="protein sequence ID" value="CAH0038485.1"/>
    <property type="molecule type" value="Genomic_DNA"/>
</dbReference>
<dbReference type="InterPro" id="IPR036864">
    <property type="entry name" value="Zn2-C6_fun-type_DNA-bd_sf"/>
</dbReference>
<evidence type="ECO:0000256" key="1">
    <source>
        <dbReference type="ARBA" id="ARBA00023242"/>
    </source>
</evidence>
<dbReference type="GO" id="GO:0000976">
    <property type="term" value="F:transcription cis-regulatory region binding"/>
    <property type="evidence" value="ECO:0007669"/>
    <property type="project" value="TreeGrafter"/>
</dbReference>
<dbReference type="Proteomes" id="UP000775872">
    <property type="component" value="Unassembled WGS sequence"/>
</dbReference>
<dbReference type="InterPro" id="IPR001138">
    <property type="entry name" value="Zn2Cys6_DnaBD"/>
</dbReference>
<dbReference type="PANTHER" id="PTHR37534:SF7">
    <property type="entry name" value="TRANSCRIPTIONAL ACTIVATOR PROTEIN UGA3"/>
    <property type="match status" value="1"/>
</dbReference>
<dbReference type="PROSITE" id="PS50048">
    <property type="entry name" value="ZN2_CY6_FUNGAL_2"/>
    <property type="match status" value="1"/>
</dbReference>
<dbReference type="GO" id="GO:0000981">
    <property type="term" value="F:DNA-binding transcription factor activity, RNA polymerase II-specific"/>
    <property type="evidence" value="ECO:0007669"/>
    <property type="project" value="InterPro"/>
</dbReference>
<evidence type="ECO:0000259" key="3">
    <source>
        <dbReference type="PROSITE" id="PS50048"/>
    </source>
</evidence>
<dbReference type="CDD" id="cd00067">
    <property type="entry name" value="GAL4"/>
    <property type="match status" value="1"/>
</dbReference>
<evidence type="ECO:0000256" key="2">
    <source>
        <dbReference type="SAM" id="MobiDB-lite"/>
    </source>
</evidence>
<evidence type="ECO:0000313" key="4">
    <source>
        <dbReference type="EMBL" id="CAH0038485.1"/>
    </source>
</evidence>
<comment type="caution">
    <text evidence="4">The sequence shown here is derived from an EMBL/GenBank/DDBJ whole genome shotgun (WGS) entry which is preliminary data.</text>
</comment>
<feature type="domain" description="Zn(2)-C6 fungal-type" evidence="3">
    <location>
        <begin position="45"/>
        <end position="74"/>
    </location>
</feature>
<dbReference type="SUPFAM" id="SSF57701">
    <property type="entry name" value="Zn2/Cys6 DNA-binding domain"/>
    <property type="match status" value="1"/>
</dbReference>
<proteinExistence type="predicted"/>
<protein>
    <recommendedName>
        <fullName evidence="3">Zn(2)-C6 fungal-type domain-containing protein</fullName>
    </recommendedName>
</protein>